<organism evidence="3 4">
    <name type="scientific">Gigaspora margarita</name>
    <dbReference type="NCBI Taxonomy" id="4874"/>
    <lineage>
        <taxon>Eukaryota</taxon>
        <taxon>Fungi</taxon>
        <taxon>Fungi incertae sedis</taxon>
        <taxon>Mucoromycota</taxon>
        <taxon>Glomeromycotina</taxon>
        <taxon>Glomeromycetes</taxon>
        <taxon>Diversisporales</taxon>
        <taxon>Gigasporaceae</taxon>
        <taxon>Gigaspora</taxon>
    </lineage>
</organism>
<dbReference type="PROSITE" id="PS50011">
    <property type="entry name" value="PROTEIN_KINASE_DOM"/>
    <property type="match status" value="1"/>
</dbReference>
<gene>
    <name evidence="3" type="ORF">F8M41_005819</name>
</gene>
<dbReference type="GO" id="GO:0004674">
    <property type="term" value="F:protein serine/threonine kinase activity"/>
    <property type="evidence" value="ECO:0007669"/>
    <property type="project" value="TreeGrafter"/>
</dbReference>
<accession>A0A8H4ERN1</accession>
<evidence type="ECO:0000313" key="4">
    <source>
        <dbReference type="Proteomes" id="UP000439903"/>
    </source>
</evidence>
<dbReference type="PRINTS" id="PR00109">
    <property type="entry name" value="TYRKINASE"/>
</dbReference>
<name>A0A8H4ERN1_GIGMA</name>
<dbReference type="AlphaFoldDB" id="A0A8H4ERN1"/>
<evidence type="ECO:0000256" key="1">
    <source>
        <dbReference type="PIRSR" id="PIRSR000615-3"/>
    </source>
</evidence>
<dbReference type="OrthoDB" id="10261027at2759"/>
<feature type="domain" description="Protein kinase" evidence="2">
    <location>
        <begin position="78"/>
        <end position="337"/>
    </location>
</feature>
<evidence type="ECO:0000313" key="3">
    <source>
        <dbReference type="EMBL" id="KAF0541169.1"/>
    </source>
</evidence>
<protein>
    <submittedName>
        <fullName evidence="3">Kinase-like protein</fullName>
    </submittedName>
</protein>
<comment type="caution">
    <text evidence="3">The sequence shown here is derived from an EMBL/GenBank/DDBJ whole genome shotgun (WGS) entry which is preliminary data.</text>
</comment>
<feature type="binding site" evidence="1">
    <location>
        <position position="208"/>
    </location>
    <ligand>
        <name>Mg(2+)</name>
        <dbReference type="ChEBI" id="CHEBI:18420"/>
    </ligand>
</feature>
<keyword evidence="1" id="KW-0479">Metal-binding</keyword>
<dbReference type="Pfam" id="PF07714">
    <property type="entry name" value="PK_Tyr_Ser-Thr"/>
    <property type="match status" value="1"/>
</dbReference>
<dbReference type="GO" id="GO:0046872">
    <property type="term" value="F:metal ion binding"/>
    <property type="evidence" value="ECO:0007669"/>
    <property type="project" value="UniProtKB-KW"/>
</dbReference>
<dbReference type="InterPro" id="IPR001245">
    <property type="entry name" value="Ser-Thr/Tyr_kinase_cat_dom"/>
</dbReference>
<dbReference type="GO" id="GO:0005524">
    <property type="term" value="F:ATP binding"/>
    <property type="evidence" value="ECO:0007669"/>
    <property type="project" value="InterPro"/>
</dbReference>
<dbReference type="SUPFAM" id="SSF56112">
    <property type="entry name" value="Protein kinase-like (PK-like)"/>
    <property type="match status" value="1"/>
</dbReference>
<dbReference type="InterPro" id="IPR051681">
    <property type="entry name" value="Ser/Thr_Kinases-Pseudokinases"/>
</dbReference>
<keyword evidence="3" id="KW-0808">Transferase</keyword>
<reference evidence="3 4" key="1">
    <citation type="journal article" date="2019" name="Environ. Microbiol.">
        <title>At the nexus of three kingdoms: the genome of the mycorrhizal fungus Gigaspora margarita provides insights into plant, endobacterial and fungal interactions.</title>
        <authorList>
            <person name="Venice F."/>
            <person name="Ghignone S."/>
            <person name="Salvioli di Fossalunga A."/>
            <person name="Amselem J."/>
            <person name="Novero M."/>
            <person name="Xianan X."/>
            <person name="Sedzielewska Toro K."/>
            <person name="Morin E."/>
            <person name="Lipzen A."/>
            <person name="Grigoriev I.V."/>
            <person name="Henrissat B."/>
            <person name="Martin F.M."/>
            <person name="Bonfante P."/>
        </authorList>
    </citation>
    <scope>NUCLEOTIDE SEQUENCE [LARGE SCALE GENOMIC DNA]</scope>
    <source>
        <strain evidence="3 4">BEG34</strain>
    </source>
</reference>
<keyword evidence="1" id="KW-0460">Magnesium</keyword>
<sequence>MNSMLSKKCVKRLWWKVNQKCGKITENDDNSEAIEKFIENDDHNIETIKDRQNPLKYNEWIKMKLNKGEIKYFNYYEFNDIKEIDRGSYGDVYTAKYRGEKITFKKFTKSKCKILVNEIKQHIIVNNHDNVIKFLGITAGPETSSNNYMLVLQYADSGNLKDHLQRKTHDGVFKIFWTELMEIAEQIIFGLQHLHNNNMVHGNLHPKNILTNNGKILISGFGSAWKFDDSLMSPFEEGVTFEYSDPQIFIQPQFIPNTKSDIYGLGVILWELTSGIRPFSKVPNKLSLIHHISKGKREKMVPGTPSNYAKLYKKCWNTDPEKRPKLKEILEILHKLRQSSDPKAIESHIS</sequence>
<dbReference type="Gene3D" id="1.10.510.10">
    <property type="entry name" value="Transferase(Phosphotransferase) domain 1"/>
    <property type="match status" value="1"/>
</dbReference>
<keyword evidence="4" id="KW-1185">Reference proteome</keyword>
<keyword evidence="3" id="KW-0418">Kinase</keyword>
<dbReference type="EMBL" id="WTPW01000157">
    <property type="protein sequence ID" value="KAF0541169.1"/>
    <property type="molecule type" value="Genomic_DNA"/>
</dbReference>
<dbReference type="PANTHER" id="PTHR44329">
    <property type="entry name" value="SERINE/THREONINE-PROTEIN KINASE TNNI3K-RELATED"/>
    <property type="match status" value="1"/>
</dbReference>
<dbReference type="Proteomes" id="UP000439903">
    <property type="component" value="Unassembled WGS sequence"/>
</dbReference>
<dbReference type="InterPro" id="IPR000719">
    <property type="entry name" value="Prot_kinase_dom"/>
</dbReference>
<evidence type="ECO:0000259" key="2">
    <source>
        <dbReference type="PROSITE" id="PS50011"/>
    </source>
</evidence>
<dbReference type="InterPro" id="IPR011009">
    <property type="entry name" value="Kinase-like_dom_sf"/>
</dbReference>
<proteinExistence type="predicted"/>